<evidence type="ECO:0000313" key="4">
    <source>
        <dbReference type="EMBL" id="JAU54088.1"/>
    </source>
</evidence>
<dbReference type="InterPro" id="IPR013126">
    <property type="entry name" value="Hsp_70_fam"/>
</dbReference>
<keyword evidence="2" id="KW-0067">ATP-binding</keyword>
<dbReference type="GO" id="GO:0140662">
    <property type="term" value="F:ATP-dependent protein folding chaperone"/>
    <property type="evidence" value="ECO:0007669"/>
    <property type="project" value="InterPro"/>
</dbReference>
<reference evidence="4" key="1">
    <citation type="submission" date="2016-07" db="EMBL/GenBank/DDBJ databases">
        <title>De novo transcriptome assembly of four accessions of the metal hyperaccumulator plant Noccaea caerulescens.</title>
        <authorList>
            <person name="Blande D."/>
            <person name="Halimaa P."/>
            <person name="Tervahauta A.I."/>
            <person name="Aarts M.G."/>
            <person name="Karenlampi S.O."/>
        </authorList>
    </citation>
    <scope>NUCLEOTIDE SEQUENCE</scope>
</reference>
<organism evidence="4">
    <name type="scientific">Noccaea caerulescens</name>
    <name type="common">Alpine penny-cress</name>
    <name type="synonym">Thlaspi caerulescens</name>
    <dbReference type="NCBI Taxonomy" id="107243"/>
    <lineage>
        <taxon>Eukaryota</taxon>
        <taxon>Viridiplantae</taxon>
        <taxon>Streptophyta</taxon>
        <taxon>Embryophyta</taxon>
        <taxon>Tracheophyta</taxon>
        <taxon>Spermatophyta</taxon>
        <taxon>Magnoliopsida</taxon>
        <taxon>eudicotyledons</taxon>
        <taxon>Gunneridae</taxon>
        <taxon>Pentapetalae</taxon>
        <taxon>rosids</taxon>
        <taxon>malvids</taxon>
        <taxon>Brassicales</taxon>
        <taxon>Brassicaceae</taxon>
        <taxon>Coluteocarpeae</taxon>
        <taxon>Noccaea</taxon>
    </lineage>
</organism>
<dbReference type="InterPro" id="IPR029047">
    <property type="entry name" value="HSP70_peptide-bd_sf"/>
</dbReference>
<protein>
    <submittedName>
        <fullName evidence="4">Putative mediator of RNA polymerase II transcription subunit 37b</fullName>
    </submittedName>
</protein>
<dbReference type="EMBL" id="GEVL01023253">
    <property type="protein sequence ID" value="JAU54088.1"/>
    <property type="molecule type" value="Transcribed_RNA"/>
</dbReference>
<keyword evidence="1" id="KW-0547">Nucleotide-binding</keyword>
<evidence type="ECO:0000313" key="6">
    <source>
        <dbReference type="EMBL" id="JAU88316.1"/>
    </source>
</evidence>
<dbReference type="PANTHER" id="PTHR19375">
    <property type="entry name" value="HEAT SHOCK PROTEIN 70KDA"/>
    <property type="match status" value="1"/>
</dbReference>
<dbReference type="SUPFAM" id="SSF100934">
    <property type="entry name" value="Heat shock protein 70kD (HSP70), C-terminal subdomain"/>
    <property type="match status" value="1"/>
</dbReference>
<evidence type="ECO:0000256" key="1">
    <source>
        <dbReference type="ARBA" id="ARBA00022741"/>
    </source>
</evidence>
<sequence length="183" mass="21034">MRPLLTVEKKPKVFTTYQDQQTTVTINVCEGERSLTKDNRELGKFDLTGILPAPRGVPQIEVTFEVDANGILQVKAEDKVAKTSQSITMCNDKGRFTQEEIDEMIREAEEFAKEDKIVKEKIDARKKLETYVYNMKSTLADKEKLAEKISEGDTLNMAKRKIETELKNSKTELIYFFLTQRCI</sequence>
<gene>
    <name evidence="3" type="ORF">GA_TR20000_c1_g1_i1_g.66711</name>
    <name evidence="4" type="ORF">LE_TR2119_c0_g1_i1_g.5752</name>
    <name evidence="5" type="ORF">LE_TR2119_c0_g2_i1_g.5757</name>
    <name evidence="6" type="ORF">MP_TR26553_c0_g1_i1_g.77392</name>
</gene>
<evidence type="ECO:0000313" key="5">
    <source>
        <dbReference type="EMBL" id="JAU69390.1"/>
    </source>
</evidence>
<dbReference type="Gene3D" id="1.20.1270.10">
    <property type="match status" value="1"/>
</dbReference>
<dbReference type="AlphaFoldDB" id="A0A1J3GH15"/>
<dbReference type="EMBL" id="GEVL01007951">
    <property type="protein sequence ID" value="JAU69390.1"/>
    <property type="molecule type" value="Transcribed_RNA"/>
</dbReference>
<dbReference type="EMBL" id="GEVM01017622">
    <property type="protein sequence ID" value="JAU88316.1"/>
    <property type="molecule type" value="Transcribed_RNA"/>
</dbReference>
<accession>A0A1J3GH15</accession>
<evidence type="ECO:0000313" key="3">
    <source>
        <dbReference type="EMBL" id="JAU06119.1"/>
    </source>
</evidence>
<dbReference type="InterPro" id="IPR029048">
    <property type="entry name" value="HSP70_C_sf"/>
</dbReference>
<name>A0A1J3GH15_NOCCA</name>
<dbReference type="SUPFAM" id="SSF100920">
    <property type="entry name" value="Heat shock protein 70kD (HSP70), peptide-binding domain"/>
    <property type="match status" value="1"/>
</dbReference>
<proteinExistence type="predicted"/>
<dbReference type="GO" id="GO:0005524">
    <property type="term" value="F:ATP binding"/>
    <property type="evidence" value="ECO:0007669"/>
    <property type="project" value="UniProtKB-KW"/>
</dbReference>
<dbReference type="Gene3D" id="2.60.34.10">
    <property type="entry name" value="Substrate Binding Domain Of DNAk, Chain A, domain 1"/>
    <property type="match status" value="1"/>
</dbReference>
<dbReference type="EMBL" id="GEVI01026201">
    <property type="protein sequence ID" value="JAU06119.1"/>
    <property type="molecule type" value="Transcribed_RNA"/>
</dbReference>
<dbReference type="Pfam" id="PF00012">
    <property type="entry name" value="HSP70"/>
    <property type="match status" value="1"/>
</dbReference>
<evidence type="ECO:0000256" key="2">
    <source>
        <dbReference type="ARBA" id="ARBA00022840"/>
    </source>
</evidence>